<dbReference type="EMBL" id="JAIULA010000002">
    <property type="protein sequence ID" value="MCP0886013.1"/>
    <property type="molecule type" value="Genomic_DNA"/>
</dbReference>
<keyword evidence="4" id="KW-1003">Cell membrane</keyword>
<dbReference type="Pfam" id="PF02699">
    <property type="entry name" value="YajC"/>
    <property type="match status" value="1"/>
</dbReference>
<evidence type="ECO:0000256" key="2">
    <source>
        <dbReference type="ARBA" id="ARBA00006742"/>
    </source>
</evidence>
<evidence type="ECO:0000256" key="7">
    <source>
        <dbReference type="ARBA" id="ARBA00022989"/>
    </source>
</evidence>
<dbReference type="AlphaFoldDB" id="A0A9X2FK68"/>
<dbReference type="NCBIfam" id="TIGR00739">
    <property type="entry name" value="yajC"/>
    <property type="match status" value="1"/>
</dbReference>
<dbReference type="PRINTS" id="PR01853">
    <property type="entry name" value="YAJCTRNLCASE"/>
</dbReference>
<dbReference type="PANTHER" id="PTHR33909">
    <property type="entry name" value="SEC TRANSLOCON ACCESSORY COMPLEX SUBUNIT YAJC"/>
    <property type="match status" value="1"/>
</dbReference>
<dbReference type="Proteomes" id="UP001139006">
    <property type="component" value="Unassembled WGS sequence"/>
</dbReference>
<dbReference type="GO" id="GO:0005886">
    <property type="term" value="C:plasma membrane"/>
    <property type="evidence" value="ECO:0007669"/>
    <property type="project" value="UniProtKB-SubCell"/>
</dbReference>
<organism evidence="12 13">
    <name type="scientific">Ligilactobacillus ubinensis</name>
    <dbReference type="NCBI Taxonomy" id="2876789"/>
    <lineage>
        <taxon>Bacteria</taxon>
        <taxon>Bacillati</taxon>
        <taxon>Bacillota</taxon>
        <taxon>Bacilli</taxon>
        <taxon>Lactobacillales</taxon>
        <taxon>Lactobacillaceae</taxon>
        <taxon>Ligilactobacillus</taxon>
    </lineage>
</organism>
<evidence type="ECO:0000313" key="12">
    <source>
        <dbReference type="EMBL" id="MCP0886013.1"/>
    </source>
</evidence>
<evidence type="ECO:0000256" key="5">
    <source>
        <dbReference type="ARBA" id="ARBA00022692"/>
    </source>
</evidence>
<evidence type="ECO:0000256" key="1">
    <source>
        <dbReference type="ARBA" id="ARBA00004162"/>
    </source>
</evidence>
<accession>A0A9X2FK68</accession>
<feature type="region of interest" description="Disordered" evidence="10">
    <location>
        <begin position="94"/>
        <end position="136"/>
    </location>
</feature>
<gene>
    <name evidence="12" type="primary">yajC</name>
    <name evidence="12" type="ORF">LB941_01520</name>
</gene>
<evidence type="ECO:0000256" key="9">
    <source>
        <dbReference type="ARBA" id="ARBA00023136"/>
    </source>
</evidence>
<comment type="caution">
    <text evidence="12">The sequence shown here is derived from an EMBL/GenBank/DDBJ whole genome shotgun (WGS) entry which is preliminary data.</text>
</comment>
<evidence type="ECO:0000256" key="11">
    <source>
        <dbReference type="SAM" id="Phobius"/>
    </source>
</evidence>
<keyword evidence="13" id="KW-1185">Reference proteome</keyword>
<name>A0A9X2FK68_9LACO</name>
<evidence type="ECO:0000256" key="10">
    <source>
        <dbReference type="SAM" id="MobiDB-lite"/>
    </source>
</evidence>
<feature type="transmembrane region" description="Helical" evidence="11">
    <location>
        <begin position="12"/>
        <end position="29"/>
    </location>
</feature>
<keyword evidence="3" id="KW-0813">Transport</keyword>
<keyword evidence="9 11" id="KW-0472">Membrane</keyword>
<dbReference type="GO" id="GO:0015031">
    <property type="term" value="P:protein transport"/>
    <property type="evidence" value="ECO:0007669"/>
    <property type="project" value="UniProtKB-KW"/>
</dbReference>
<evidence type="ECO:0000256" key="4">
    <source>
        <dbReference type="ARBA" id="ARBA00022475"/>
    </source>
</evidence>
<dbReference type="SMART" id="SM01323">
    <property type="entry name" value="YajC"/>
    <property type="match status" value="1"/>
</dbReference>
<reference evidence="12 13" key="1">
    <citation type="journal article" date="2023" name="Int. J. Syst. Evol. Microbiol.">
        <title>Ligilactobacillus ubinensis sp. nov., a novel species isolated from the wild ferment of a durian fruit (Durio zibethinus).</title>
        <authorList>
            <person name="Heng Y.C."/>
            <person name="Menon N."/>
            <person name="Chen B."/>
            <person name="Loo B.Z.L."/>
            <person name="Wong G.W.J."/>
            <person name="Lim A.C.H."/>
            <person name="Silvaraju S."/>
            <person name="Kittelmann S."/>
        </authorList>
    </citation>
    <scope>NUCLEOTIDE SEQUENCE [LARGE SCALE GENOMIC DNA]</scope>
    <source>
        <strain evidence="12 13">WILCCON 0076</strain>
    </source>
</reference>
<sequence length="136" mass="15158">MLLGASSAGSYSTILMFVVIIVFMYFMMIRPQKKQQQKRQEMMSSLKRGDRVVTIGGLHGVIDSINQEEKTVTLDCDGIYLVFNLGAVGKVVPTKSEELKDNQNNTEIESVEDTTTDTADDDVVTDTKVTDDKKEE</sequence>
<evidence type="ECO:0000313" key="13">
    <source>
        <dbReference type="Proteomes" id="UP001139006"/>
    </source>
</evidence>
<dbReference type="RefSeq" id="WP_253358907.1">
    <property type="nucleotide sequence ID" value="NZ_JAIULA010000002.1"/>
</dbReference>
<evidence type="ECO:0000256" key="8">
    <source>
        <dbReference type="ARBA" id="ARBA00023010"/>
    </source>
</evidence>
<dbReference type="InterPro" id="IPR003849">
    <property type="entry name" value="Preprotein_translocase_YajC"/>
</dbReference>
<evidence type="ECO:0000256" key="3">
    <source>
        <dbReference type="ARBA" id="ARBA00022448"/>
    </source>
</evidence>
<feature type="compositionally biased region" description="Acidic residues" evidence="10">
    <location>
        <begin position="109"/>
        <end position="124"/>
    </location>
</feature>
<evidence type="ECO:0000256" key="6">
    <source>
        <dbReference type="ARBA" id="ARBA00022927"/>
    </source>
</evidence>
<keyword evidence="8" id="KW-0811">Translocation</keyword>
<protein>
    <submittedName>
        <fullName evidence="12">Preprotein translocase subunit YajC</fullName>
    </submittedName>
</protein>
<keyword evidence="7 11" id="KW-1133">Transmembrane helix</keyword>
<keyword evidence="6" id="KW-0653">Protein transport</keyword>
<dbReference type="PANTHER" id="PTHR33909:SF1">
    <property type="entry name" value="SEC TRANSLOCON ACCESSORY COMPLEX SUBUNIT YAJC"/>
    <property type="match status" value="1"/>
</dbReference>
<keyword evidence="5 11" id="KW-0812">Transmembrane</keyword>
<comment type="subcellular location">
    <subcellularLocation>
        <location evidence="1">Cell membrane</location>
        <topology evidence="1">Single-pass membrane protein</topology>
    </subcellularLocation>
</comment>
<proteinExistence type="inferred from homology"/>
<comment type="similarity">
    <text evidence="2">Belongs to the YajC family.</text>
</comment>